<dbReference type="GO" id="GO:0051016">
    <property type="term" value="P:barbed-end actin filament capping"/>
    <property type="evidence" value="ECO:0007669"/>
    <property type="project" value="InterPro"/>
</dbReference>
<evidence type="ECO:0000256" key="2">
    <source>
        <dbReference type="ARBA" id="ARBA00023203"/>
    </source>
</evidence>
<evidence type="ECO:0000256" key="3">
    <source>
        <dbReference type="SAM" id="MobiDB-lite"/>
    </source>
</evidence>
<dbReference type="GO" id="GO:0030036">
    <property type="term" value="P:actin cytoskeleton organization"/>
    <property type="evidence" value="ECO:0007669"/>
    <property type="project" value="TreeGrafter"/>
</dbReference>
<evidence type="ECO:0000313" key="5">
    <source>
        <dbReference type="Proteomes" id="UP000245946"/>
    </source>
</evidence>
<dbReference type="STRING" id="58919.A0A316Z3M6"/>
<dbReference type="AlphaFoldDB" id="A0A316Z3M6"/>
<feature type="compositionally biased region" description="Low complexity" evidence="3">
    <location>
        <begin position="202"/>
        <end position="213"/>
    </location>
</feature>
<dbReference type="InterPro" id="IPR042489">
    <property type="entry name" value="CapZ_alpha_1"/>
</dbReference>
<proteinExistence type="predicted"/>
<dbReference type="InterPro" id="IPR037282">
    <property type="entry name" value="CapZ_alpha/beta"/>
</dbReference>
<dbReference type="InterPro" id="IPR042276">
    <property type="entry name" value="CapZ_alpha/beta_2"/>
</dbReference>
<dbReference type="EMBL" id="KZ819300">
    <property type="protein sequence ID" value="PWN96199.1"/>
    <property type="molecule type" value="Genomic_DNA"/>
</dbReference>
<dbReference type="PANTHER" id="PTHR10653:SF0">
    <property type="entry name" value="F-ACTIN-CAPPING PROTEIN SUBUNIT ALPHA"/>
    <property type="match status" value="1"/>
</dbReference>
<protein>
    <submittedName>
        <fullName evidence="4">Subunits of heterodimeric actin filament capping protein Capz</fullName>
    </submittedName>
</protein>
<keyword evidence="2" id="KW-0009">Actin-binding</keyword>
<dbReference type="OrthoDB" id="340550at2759"/>
<name>A0A316Z3M6_9BASI</name>
<evidence type="ECO:0000256" key="1">
    <source>
        <dbReference type="ARBA" id="ARBA00022467"/>
    </source>
</evidence>
<keyword evidence="1" id="KW-0117">Actin capping</keyword>
<gene>
    <name evidence="4" type="ORF">FA09DRAFT_331445</name>
</gene>
<dbReference type="SUPFAM" id="SSF90096">
    <property type="entry name" value="Subunits of heterodimeric actin filament capping protein Capz"/>
    <property type="match status" value="1"/>
</dbReference>
<dbReference type="InterPro" id="IPR002189">
    <property type="entry name" value="CapZ_alpha"/>
</dbReference>
<dbReference type="PANTHER" id="PTHR10653">
    <property type="entry name" value="F-ACTIN-CAPPING PROTEIN SUBUNIT ALPHA"/>
    <property type="match status" value="1"/>
</dbReference>
<dbReference type="Proteomes" id="UP000245946">
    <property type="component" value="Unassembled WGS sequence"/>
</dbReference>
<feature type="compositionally biased region" description="Acidic residues" evidence="3">
    <location>
        <begin position="214"/>
        <end position="231"/>
    </location>
</feature>
<feature type="region of interest" description="Disordered" evidence="3">
    <location>
        <begin position="167"/>
        <end position="232"/>
    </location>
</feature>
<evidence type="ECO:0000313" key="4">
    <source>
        <dbReference type="EMBL" id="PWN96199.1"/>
    </source>
</evidence>
<reference evidence="4 5" key="1">
    <citation type="journal article" date="2018" name="Mol. Biol. Evol.">
        <title>Broad Genomic Sampling Reveals a Smut Pathogenic Ancestry of the Fungal Clade Ustilaginomycotina.</title>
        <authorList>
            <person name="Kijpornyongpan T."/>
            <person name="Mondo S.J."/>
            <person name="Barry K."/>
            <person name="Sandor L."/>
            <person name="Lee J."/>
            <person name="Lipzen A."/>
            <person name="Pangilinan J."/>
            <person name="LaButti K."/>
            <person name="Hainaut M."/>
            <person name="Henrissat B."/>
            <person name="Grigoriev I.V."/>
            <person name="Spatafora J.W."/>
            <person name="Aime M.C."/>
        </authorList>
    </citation>
    <scope>NUCLEOTIDE SEQUENCE [LARGE SCALE GENOMIC DNA]</scope>
    <source>
        <strain evidence="4 5">MCA 4186</strain>
    </source>
</reference>
<dbReference type="Pfam" id="PF01267">
    <property type="entry name" value="F-actin_cap_A"/>
    <property type="match status" value="1"/>
</dbReference>
<dbReference type="Gene3D" id="3.30.1140.60">
    <property type="entry name" value="F-actin capping protein, alpha subunit"/>
    <property type="match status" value="1"/>
</dbReference>
<accession>A0A316Z3M6</accession>
<sequence length="384" mass="41502">MSLASLLLQTPPGQLSSVYADLLSLSSLSSSHSSPSFEAAAQAALRQHAEEQLLLVEAPAGDRAVVCKETRVEGNRYRHVRGETTFEVDLKSLKTSAPRPLRPNAWAEPLRKALHAQLDAYAQDHFADGAVVVVPLSLGIGRRRAAQPAQKKQKEKEKEALVVVVETTEESGETADEQKETQEEQTDAAEEMCEAEAKEDTPAAAAAAAAEPQASEEEEEEESQDDVDVDSETQGATRFVIHVVGNKYSLSNFWAGRWRATYTFDPAAPAPATLEASHQLLVHYFENGNVQLSVSSSRSLSLGTGNASASSSPASDAENVDALAARIAAALQAEEARFHASVERRVAELGEKAFKALRRNLPVSKQKINWDKVSNYKLSGELAK</sequence>
<dbReference type="GeneID" id="37270574"/>
<dbReference type="RefSeq" id="XP_025596478.1">
    <property type="nucleotide sequence ID" value="XM_025743030.1"/>
</dbReference>
<keyword evidence="5" id="KW-1185">Reference proteome</keyword>
<feature type="compositionally biased region" description="Acidic residues" evidence="3">
    <location>
        <begin position="183"/>
        <end position="194"/>
    </location>
</feature>
<dbReference type="GO" id="GO:0051015">
    <property type="term" value="F:actin filament binding"/>
    <property type="evidence" value="ECO:0007669"/>
    <property type="project" value="TreeGrafter"/>
</dbReference>
<dbReference type="GO" id="GO:0030479">
    <property type="term" value="C:actin cortical patch"/>
    <property type="evidence" value="ECO:0007669"/>
    <property type="project" value="TreeGrafter"/>
</dbReference>
<dbReference type="GO" id="GO:0008290">
    <property type="term" value="C:F-actin capping protein complex"/>
    <property type="evidence" value="ECO:0007669"/>
    <property type="project" value="InterPro"/>
</dbReference>
<organism evidence="4 5">
    <name type="scientific">Tilletiopsis washingtonensis</name>
    <dbReference type="NCBI Taxonomy" id="58919"/>
    <lineage>
        <taxon>Eukaryota</taxon>
        <taxon>Fungi</taxon>
        <taxon>Dikarya</taxon>
        <taxon>Basidiomycota</taxon>
        <taxon>Ustilaginomycotina</taxon>
        <taxon>Exobasidiomycetes</taxon>
        <taxon>Entylomatales</taxon>
        <taxon>Entylomatales incertae sedis</taxon>
        <taxon>Tilletiopsis</taxon>
    </lineage>
</organism>
<dbReference type="Gene3D" id="3.90.1150.210">
    <property type="entry name" value="F-actin capping protein, beta subunit"/>
    <property type="match status" value="1"/>
</dbReference>